<feature type="region of interest" description="Disordered" evidence="1">
    <location>
        <begin position="1"/>
        <end position="25"/>
    </location>
</feature>
<accession>A0A173XYF0</accession>
<evidence type="ECO:0000256" key="1">
    <source>
        <dbReference type="SAM" id="MobiDB-lite"/>
    </source>
</evidence>
<evidence type="ECO:0000313" key="2">
    <source>
        <dbReference type="EMBL" id="CUN56016.1"/>
    </source>
</evidence>
<sequence length="45" mass="4990">MQSQQKVRTGDLEISGQGNRSTAKRYSIIQLRPTSTMTNSTFTAV</sequence>
<proteinExistence type="predicted"/>
<dbReference type="Proteomes" id="UP000095647">
    <property type="component" value="Unassembled WGS sequence"/>
</dbReference>
<dbReference type="EMBL" id="CYYI01000002">
    <property type="protein sequence ID" value="CUN56016.1"/>
    <property type="molecule type" value="Genomic_DNA"/>
</dbReference>
<dbReference type="AlphaFoldDB" id="A0A173XYF0"/>
<gene>
    <name evidence="2" type="ORF">ERS852382_00772</name>
</gene>
<protein>
    <submittedName>
        <fullName evidence="2">Uncharacterized protein</fullName>
    </submittedName>
</protein>
<evidence type="ECO:0000313" key="3">
    <source>
        <dbReference type="Proteomes" id="UP000095647"/>
    </source>
</evidence>
<name>A0A173XYF0_BIFAD</name>
<reference evidence="2 3" key="1">
    <citation type="submission" date="2015-09" db="EMBL/GenBank/DDBJ databases">
        <authorList>
            <consortium name="Pathogen Informatics"/>
        </authorList>
    </citation>
    <scope>NUCLEOTIDE SEQUENCE [LARGE SCALE GENOMIC DNA]</scope>
    <source>
        <strain evidence="2 3">2789STDY5608824</strain>
    </source>
</reference>
<organism evidence="2 3">
    <name type="scientific">Bifidobacterium adolescentis</name>
    <dbReference type="NCBI Taxonomy" id="1680"/>
    <lineage>
        <taxon>Bacteria</taxon>
        <taxon>Bacillati</taxon>
        <taxon>Actinomycetota</taxon>
        <taxon>Actinomycetes</taxon>
        <taxon>Bifidobacteriales</taxon>
        <taxon>Bifidobacteriaceae</taxon>
        <taxon>Bifidobacterium</taxon>
    </lineage>
</organism>